<dbReference type="Pfam" id="PF04328">
    <property type="entry name" value="Sel_put"/>
    <property type="match status" value="1"/>
</dbReference>
<accession>A0ABY7KSX0</accession>
<organism evidence="1 2">
    <name type="scientific">Streptomyces cinnabarinus</name>
    <dbReference type="NCBI Taxonomy" id="67287"/>
    <lineage>
        <taxon>Bacteria</taxon>
        <taxon>Bacillati</taxon>
        <taxon>Actinomycetota</taxon>
        <taxon>Actinomycetes</taxon>
        <taxon>Kitasatosporales</taxon>
        <taxon>Streptomycetaceae</taxon>
        <taxon>Streptomyces</taxon>
    </lineage>
</organism>
<protein>
    <submittedName>
        <fullName evidence="1">YbdD/YjiX family protein</fullName>
    </submittedName>
</protein>
<dbReference type="RefSeq" id="WP_269664114.1">
    <property type="nucleotide sequence ID" value="NZ_CP114413.1"/>
</dbReference>
<dbReference type="InterPro" id="IPR007423">
    <property type="entry name" value="Sel_put"/>
</dbReference>
<proteinExistence type="predicted"/>
<sequence length="68" mass="8349">MRTRLVTRTARTLRTVRWYLRELTGEAQYERYCTRHQNQHPHTPAPTRREFETLQAKHREEHPTSRCC</sequence>
<dbReference type="EMBL" id="CP114413">
    <property type="protein sequence ID" value="WAZ26628.1"/>
    <property type="molecule type" value="Genomic_DNA"/>
</dbReference>
<dbReference type="Proteomes" id="UP001164439">
    <property type="component" value="Chromosome"/>
</dbReference>
<evidence type="ECO:0000313" key="1">
    <source>
        <dbReference type="EMBL" id="WAZ26628.1"/>
    </source>
</evidence>
<name>A0ABY7KSX0_9ACTN</name>
<evidence type="ECO:0000313" key="2">
    <source>
        <dbReference type="Proteomes" id="UP001164439"/>
    </source>
</evidence>
<gene>
    <name evidence="1" type="ORF">STRCI_008230</name>
</gene>
<keyword evidence="2" id="KW-1185">Reference proteome</keyword>
<reference evidence="1" key="1">
    <citation type="submission" date="2022-12" db="EMBL/GenBank/DDBJ databases">
        <authorList>
            <person name="Ruckert C."/>
            <person name="Busche T."/>
            <person name="Kalinowski J."/>
            <person name="Wittmann C."/>
        </authorList>
    </citation>
    <scope>NUCLEOTIDE SEQUENCE</scope>
    <source>
        <strain evidence="1">DSM 40467</strain>
    </source>
</reference>